<evidence type="ECO:0000313" key="3">
    <source>
        <dbReference type="Proteomes" id="UP001596484"/>
    </source>
</evidence>
<protein>
    <submittedName>
        <fullName evidence="2">Uncharacterized protein</fullName>
    </submittedName>
</protein>
<evidence type="ECO:0000313" key="2">
    <source>
        <dbReference type="EMBL" id="MFC7448724.1"/>
    </source>
</evidence>
<evidence type="ECO:0000256" key="1">
    <source>
        <dbReference type="SAM" id="SignalP"/>
    </source>
</evidence>
<reference evidence="3" key="1">
    <citation type="journal article" date="2019" name="Int. J. Syst. Evol. Microbiol.">
        <title>The Global Catalogue of Microorganisms (GCM) 10K type strain sequencing project: providing services to taxonomists for standard genome sequencing and annotation.</title>
        <authorList>
            <consortium name="The Broad Institute Genomics Platform"/>
            <consortium name="The Broad Institute Genome Sequencing Center for Infectious Disease"/>
            <person name="Wu L."/>
            <person name="Ma J."/>
        </authorList>
    </citation>
    <scope>NUCLEOTIDE SEQUENCE [LARGE SCALE GENOMIC DNA]</scope>
    <source>
        <strain evidence="3">ICMP 19430</strain>
    </source>
</reference>
<comment type="caution">
    <text evidence="2">The sequence shown here is derived from an EMBL/GenBank/DDBJ whole genome shotgun (WGS) entry which is preliminary data.</text>
</comment>
<dbReference type="Proteomes" id="UP001596484">
    <property type="component" value="Unassembled WGS sequence"/>
</dbReference>
<accession>A0ABW2RZ56</accession>
<keyword evidence="3" id="KW-1185">Reference proteome</keyword>
<name>A0ABW2RZ56_9NOCA</name>
<dbReference type="EMBL" id="JBHTCS010000014">
    <property type="protein sequence ID" value="MFC7448724.1"/>
    <property type="molecule type" value="Genomic_DNA"/>
</dbReference>
<sequence length="96" mass="9533">MTQHSGRRIISTVVVAAALAGGLACGAGTAAADSSDSISSDSIGWSSDALSSEVLMMPPILEAGVDALGSACTAVRNLLLGQNYCLAPPFHGATID</sequence>
<dbReference type="PROSITE" id="PS51257">
    <property type="entry name" value="PROKAR_LIPOPROTEIN"/>
    <property type="match status" value="1"/>
</dbReference>
<feature type="chain" id="PRO_5046872454" evidence="1">
    <location>
        <begin position="27"/>
        <end position="96"/>
    </location>
</feature>
<organism evidence="2 3">
    <name type="scientific">Rhodococcus daqingensis</name>
    <dbReference type="NCBI Taxonomy" id="2479363"/>
    <lineage>
        <taxon>Bacteria</taxon>
        <taxon>Bacillati</taxon>
        <taxon>Actinomycetota</taxon>
        <taxon>Actinomycetes</taxon>
        <taxon>Mycobacteriales</taxon>
        <taxon>Nocardiaceae</taxon>
        <taxon>Rhodococcus</taxon>
    </lineage>
</organism>
<dbReference type="RefSeq" id="WP_378405075.1">
    <property type="nucleotide sequence ID" value="NZ_JBHTCS010000014.1"/>
</dbReference>
<keyword evidence="1" id="KW-0732">Signal</keyword>
<proteinExistence type="predicted"/>
<gene>
    <name evidence="2" type="ORF">ACFQS9_12570</name>
</gene>
<feature type="signal peptide" evidence="1">
    <location>
        <begin position="1"/>
        <end position="26"/>
    </location>
</feature>